<evidence type="ECO:0000256" key="2">
    <source>
        <dbReference type="ARBA" id="ARBA00023128"/>
    </source>
</evidence>
<dbReference type="STRING" id="1230097.A0A423X4Y5"/>
<evidence type="ECO:0000256" key="5">
    <source>
        <dbReference type="SAM" id="MobiDB-lite"/>
    </source>
</evidence>
<feature type="region of interest" description="Disordered" evidence="5">
    <location>
        <begin position="40"/>
        <end position="108"/>
    </location>
</feature>
<comment type="subcellular location">
    <subcellularLocation>
        <location evidence="1">Mitochondrion</location>
    </subcellularLocation>
</comment>
<dbReference type="Proteomes" id="UP000285146">
    <property type="component" value="Unassembled WGS sequence"/>
</dbReference>
<dbReference type="InterPro" id="IPR013177">
    <property type="entry name" value="Ribosomal_mS38_C"/>
</dbReference>
<protein>
    <recommendedName>
        <fullName evidence="4">Small ribosomal subunit protein mS38</fullName>
    </recommendedName>
</protein>
<sequence length="366" mass="40008">MLPSSVRRVAAAAPQSPILSTLGPALPRAGLTNVGLTCKPLQSRRYSSSKPSRDNDSGDLPVRQSVQPSAVSNKAAEAKSSGDKRKRKAKDNGPEKQKLPSVPSTHNIPKDSLALSSFFSLHRPISVTNSLPRVVTDDAFAAIFRQRTRAQKSHDVMSTLSRTVEELEQPMTSLSIQEEADSLQHADEGVHKIDLRHAEGSEAAVTVQVNAMSGQFLPFRPPPLPQPQTATSTAAAEAAQATRDAEAEADAQPQTRVYKAIFTIEETTDAGGEVKILAHSPELIEDPGTAGSGSGAASAAEPRSFLERMALRQLRYEDARSQRDRMVDNSMLAISVKRQRKLKMKKKKYKKLMKKLKHERRKHDRA</sequence>
<feature type="region of interest" description="Disordered" evidence="5">
    <location>
        <begin position="220"/>
        <end position="252"/>
    </location>
</feature>
<evidence type="ECO:0000256" key="1">
    <source>
        <dbReference type="ARBA" id="ARBA00004173"/>
    </source>
</evidence>
<dbReference type="GO" id="GO:0005739">
    <property type="term" value="C:mitochondrion"/>
    <property type="evidence" value="ECO:0007669"/>
    <property type="project" value="UniProtKB-SubCell"/>
</dbReference>
<dbReference type="PANTHER" id="PTHR32035:SF3">
    <property type="entry name" value="SMALL RIBOSOMAL SUBUNIT PROTEIN MS38"/>
    <property type="match status" value="1"/>
</dbReference>
<dbReference type="EMBL" id="LKEB01000027">
    <property type="protein sequence ID" value="ROW10865.1"/>
    <property type="molecule type" value="Genomic_DNA"/>
</dbReference>
<dbReference type="Pfam" id="PF08213">
    <property type="entry name" value="COX24_C"/>
    <property type="match status" value="1"/>
</dbReference>
<comment type="similarity">
    <text evidence="3">Belongs to the mitochondrion-specific ribosomal protein mS38 family.</text>
</comment>
<proteinExistence type="inferred from homology"/>
<feature type="region of interest" description="Disordered" evidence="5">
    <location>
        <begin position="283"/>
        <end position="302"/>
    </location>
</feature>
<reference evidence="7 8" key="1">
    <citation type="submission" date="2015-09" db="EMBL/GenBank/DDBJ databases">
        <title>Host preference determinants of Valsa canker pathogens revealed by comparative genomics.</title>
        <authorList>
            <person name="Yin Z."/>
            <person name="Huang L."/>
        </authorList>
    </citation>
    <scope>NUCLEOTIDE SEQUENCE [LARGE SCALE GENOMIC DNA]</scope>
    <source>
        <strain evidence="7 8">SXYLt</strain>
    </source>
</reference>
<dbReference type="PANTHER" id="PTHR32035">
    <property type="entry name" value="AURORA KINASE A-INTERACTING PROTEIN"/>
    <property type="match status" value="1"/>
</dbReference>
<evidence type="ECO:0000256" key="3">
    <source>
        <dbReference type="ARBA" id="ARBA00035647"/>
    </source>
</evidence>
<evidence type="ECO:0000259" key="6">
    <source>
        <dbReference type="SMART" id="SM01155"/>
    </source>
</evidence>
<name>A0A423X4Y5_9PEZI</name>
<feature type="region of interest" description="Disordered" evidence="5">
    <location>
        <begin position="1"/>
        <end position="26"/>
    </location>
</feature>
<feature type="domain" description="Ribosomal protein mS38 C-terminal" evidence="6">
    <location>
        <begin position="332"/>
        <end position="365"/>
    </location>
</feature>
<keyword evidence="2" id="KW-0496">Mitochondrion</keyword>
<dbReference type="OrthoDB" id="5364404at2759"/>
<dbReference type="InParanoid" id="A0A423X4Y5"/>
<accession>A0A423X4Y5</accession>
<evidence type="ECO:0000313" key="7">
    <source>
        <dbReference type="EMBL" id="ROW10865.1"/>
    </source>
</evidence>
<dbReference type="SMART" id="SM01155">
    <property type="entry name" value="DUF1713"/>
    <property type="match status" value="1"/>
</dbReference>
<comment type="caution">
    <text evidence="7">The sequence shown here is derived from an EMBL/GenBank/DDBJ whole genome shotgun (WGS) entry which is preliminary data.</text>
</comment>
<organism evidence="7 8">
    <name type="scientific">Cytospora leucostoma</name>
    <dbReference type="NCBI Taxonomy" id="1230097"/>
    <lineage>
        <taxon>Eukaryota</taxon>
        <taxon>Fungi</taxon>
        <taxon>Dikarya</taxon>
        <taxon>Ascomycota</taxon>
        <taxon>Pezizomycotina</taxon>
        <taxon>Sordariomycetes</taxon>
        <taxon>Sordariomycetidae</taxon>
        <taxon>Diaporthales</taxon>
        <taxon>Cytosporaceae</taxon>
        <taxon>Cytospora</taxon>
    </lineage>
</organism>
<evidence type="ECO:0000313" key="8">
    <source>
        <dbReference type="Proteomes" id="UP000285146"/>
    </source>
</evidence>
<feature type="region of interest" description="Disordered" evidence="5">
    <location>
        <begin position="340"/>
        <end position="366"/>
    </location>
</feature>
<gene>
    <name evidence="7" type="ORF">VPNG_05399</name>
</gene>
<dbReference type="AlphaFoldDB" id="A0A423X4Y5"/>
<evidence type="ECO:0000256" key="4">
    <source>
        <dbReference type="ARBA" id="ARBA00035682"/>
    </source>
</evidence>
<feature type="compositionally biased region" description="Low complexity" evidence="5">
    <location>
        <begin position="227"/>
        <end position="242"/>
    </location>
</feature>
<keyword evidence="8" id="KW-1185">Reference proteome</keyword>